<dbReference type="PANTHER" id="PTHR32010:SF18">
    <property type="entry name" value="DUF789 FAMILY PROTEIN"/>
    <property type="match status" value="1"/>
</dbReference>
<feature type="region of interest" description="Disordered" evidence="1">
    <location>
        <begin position="408"/>
        <end position="437"/>
    </location>
</feature>
<evidence type="ECO:0000256" key="1">
    <source>
        <dbReference type="SAM" id="MobiDB-lite"/>
    </source>
</evidence>
<keyword evidence="3" id="KW-1185">Reference proteome</keyword>
<organism evidence="2 3">
    <name type="scientific">Anisodus tanguticus</name>
    <dbReference type="NCBI Taxonomy" id="243964"/>
    <lineage>
        <taxon>Eukaryota</taxon>
        <taxon>Viridiplantae</taxon>
        <taxon>Streptophyta</taxon>
        <taxon>Embryophyta</taxon>
        <taxon>Tracheophyta</taxon>
        <taxon>Spermatophyta</taxon>
        <taxon>Magnoliopsida</taxon>
        <taxon>eudicotyledons</taxon>
        <taxon>Gunneridae</taxon>
        <taxon>Pentapetalae</taxon>
        <taxon>asterids</taxon>
        <taxon>lamiids</taxon>
        <taxon>Solanales</taxon>
        <taxon>Solanaceae</taxon>
        <taxon>Solanoideae</taxon>
        <taxon>Hyoscyameae</taxon>
        <taxon>Anisodus</taxon>
    </lineage>
</organism>
<dbReference type="InterPro" id="IPR008507">
    <property type="entry name" value="DUF789"/>
</dbReference>
<feature type="region of interest" description="Disordered" evidence="1">
    <location>
        <begin position="146"/>
        <end position="190"/>
    </location>
</feature>
<dbReference type="EMBL" id="JAVYJV010000003">
    <property type="protein sequence ID" value="KAK4375802.1"/>
    <property type="molecule type" value="Genomic_DNA"/>
</dbReference>
<accession>A0AAE1VNP1</accession>
<feature type="compositionally biased region" description="Polar residues" evidence="1">
    <location>
        <begin position="148"/>
        <end position="158"/>
    </location>
</feature>
<dbReference type="Proteomes" id="UP001291623">
    <property type="component" value="Unassembled WGS sequence"/>
</dbReference>
<sequence>MTRKSDNYVGKVPNDSTVYAAKGAENLNTHDRKKINVYTRKRIQKKDANVSNCDLKNLDLSQVDDTLNKKLPSAVDVILSSKSADTNQEKLVSKDLSRSNSPMSVQERVIAQGSRTSGAHLNCTPQSNDALGPAGKIAGIKSLGSAAVSHSGNNTPKSRYQKKNVEPASGSWTSNNITEDQPASKSQSPISSSVNVVIDAGQNIENIKVLPGVLEEDCKNAASSKLLIPGDKARTFCGLENDFRSLCRAVNEALKAQLAVEAIEICKGYPVAEFEKLLYCASPVICPSVNSRTCQACVHGQGAPLCRHERPNISLGNLWKWYEKEGSYGLEVKAEEHRSCKQCGIDRLKFSAYFVPFLSAIQLFKSKDNGTVGSIDVVDSGTNKIPESSPVVDFHTIFSTLVPQPRVKDSSSLQKKNVVSGSRSSSDCSDTDLHHPPIESKLSDDIVELLFEYFEREQPQSRKHLFEKIQELVAGDGRSSYGDPSILQSARLPDLHPRSWLVWKGFLYDFFPLLEYVKHNPGLRPFLEKKEMQGKRFSVAWYPIYRIPSGNFRAAFLTYHSLGHYVQRGQALDTCIVSPVVGLQSYNAQGECWFQPRHSMDHLKDVTSDLDPPSVLQDRLKTLEQTASLMSRAVRTNGSERLVNRHQDYEFFLSRRHKLP</sequence>
<dbReference type="PANTHER" id="PTHR32010">
    <property type="entry name" value="PHOTOSYSTEM II STABILITY/ASSEMBLY FACTOR HCF136, CHLOROPLASTIC"/>
    <property type="match status" value="1"/>
</dbReference>
<protein>
    <submittedName>
        <fullName evidence="2">Uncharacterized protein</fullName>
    </submittedName>
</protein>
<evidence type="ECO:0000313" key="2">
    <source>
        <dbReference type="EMBL" id="KAK4375802.1"/>
    </source>
</evidence>
<proteinExistence type="predicted"/>
<reference evidence="2" key="1">
    <citation type="submission" date="2023-12" db="EMBL/GenBank/DDBJ databases">
        <title>Genome assembly of Anisodus tanguticus.</title>
        <authorList>
            <person name="Wang Y.-J."/>
        </authorList>
    </citation>
    <scope>NUCLEOTIDE SEQUENCE</scope>
    <source>
        <strain evidence="2">KB-2021</strain>
        <tissue evidence="2">Leaf</tissue>
    </source>
</reference>
<name>A0AAE1VNP1_9SOLA</name>
<dbReference type="AlphaFoldDB" id="A0AAE1VNP1"/>
<evidence type="ECO:0000313" key="3">
    <source>
        <dbReference type="Proteomes" id="UP001291623"/>
    </source>
</evidence>
<feature type="compositionally biased region" description="Polar residues" evidence="1">
    <location>
        <begin position="410"/>
        <end position="419"/>
    </location>
</feature>
<dbReference type="Pfam" id="PF05623">
    <property type="entry name" value="DUF789"/>
    <property type="match status" value="2"/>
</dbReference>
<gene>
    <name evidence="2" type="ORF">RND71_006479</name>
</gene>
<comment type="caution">
    <text evidence="2">The sequence shown here is derived from an EMBL/GenBank/DDBJ whole genome shotgun (WGS) entry which is preliminary data.</text>
</comment>
<feature type="compositionally biased region" description="Polar residues" evidence="1">
    <location>
        <begin position="170"/>
        <end position="183"/>
    </location>
</feature>